<organism evidence="1 3">
    <name type="scientific">Biomphalaria pfeifferi</name>
    <name type="common">Bloodfluke planorb</name>
    <name type="synonym">Freshwater snail</name>
    <dbReference type="NCBI Taxonomy" id="112525"/>
    <lineage>
        <taxon>Eukaryota</taxon>
        <taxon>Metazoa</taxon>
        <taxon>Spiralia</taxon>
        <taxon>Lophotrochozoa</taxon>
        <taxon>Mollusca</taxon>
        <taxon>Gastropoda</taxon>
        <taxon>Heterobranchia</taxon>
        <taxon>Euthyneura</taxon>
        <taxon>Panpulmonata</taxon>
        <taxon>Hygrophila</taxon>
        <taxon>Lymnaeoidea</taxon>
        <taxon>Planorbidae</taxon>
        <taxon>Biomphalaria</taxon>
    </lineage>
</organism>
<accession>A0AAD8BIK7</accession>
<dbReference type="EMBL" id="JASAOG010000073">
    <property type="protein sequence ID" value="KAK0055036.1"/>
    <property type="molecule type" value="Genomic_DNA"/>
</dbReference>
<protein>
    <submittedName>
        <fullName evidence="1">Uncharacterized protein</fullName>
    </submittedName>
</protein>
<reference evidence="1" key="2">
    <citation type="submission" date="2023-04" db="EMBL/GenBank/DDBJ databases">
        <authorList>
            <person name="Bu L."/>
            <person name="Lu L."/>
            <person name="Laidemitt M.R."/>
            <person name="Zhang S.M."/>
            <person name="Mutuku M."/>
            <person name="Mkoji G."/>
            <person name="Steinauer M."/>
            <person name="Loker E.S."/>
        </authorList>
    </citation>
    <scope>NUCLEOTIDE SEQUENCE</scope>
    <source>
        <strain evidence="1">KasaAsao</strain>
        <tissue evidence="1">Whole Snail</tissue>
    </source>
</reference>
<evidence type="ECO:0000313" key="2">
    <source>
        <dbReference type="EMBL" id="KAK0055038.1"/>
    </source>
</evidence>
<gene>
    <name evidence="1" type="ORF">Bpfe_015612</name>
    <name evidence="2" type="ORF">Bpfe_015614</name>
</gene>
<dbReference type="EMBL" id="JASAOG010000073">
    <property type="protein sequence ID" value="KAK0055038.1"/>
    <property type="molecule type" value="Genomic_DNA"/>
</dbReference>
<reference evidence="1" key="1">
    <citation type="journal article" date="2023" name="PLoS Negl. Trop. Dis.">
        <title>A genome sequence for Biomphalaria pfeifferi, the major vector snail for the human-infecting parasite Schistosoma mansoni.</title>
        <authorList>
            <person name="Bu L."/>
            <person name="Lu L."/>
            <person name="Laidemitt M.R."/>
            <person name="Zhang S.M."/>
            <person name="Mutuku M."/>
            <person name="Mkoji G."/>
            <person name="Steinauer M."/>
            <person name="Loker E.S."/>
        </authorList>
    </citation>
    <scope>NUCLEOTIDE SEQUENCE</scope>
    <source>
        <strain evidence="1">KasaAsao</strain>
    </source>
</reference>
<keyword evidence="3" id="KW-1185">Reference proteome</keyword>
<dbReference type="Proteomes" id="UP001233172">
    <property type="component" value="Unassembled WGS sequence"/>
</dbReference>
<evidence type="ECO:0000313" key="3">
    <source>
        <dbReference type="Proteomes" id="UP001233172"/>
    </source>
</evidence>
<proteinExistence type="predicted"/>
<name>A0AAD8BIK7_BIOPF</name>
<evidence type="ECO:0000313" key="1">
    <source>
        <dbReference type="EMBL" id="KAK0055036.1"/>
    </source>
</evidence>
<comment type="caution">
    <text evidence="1">The sequence shown here is derived from an EMBL/GenBank/DDBJ whole genome shotgun (WGS) entry which is preliminary data.</text>
</comment>
<dbReference type="AlphaFoldDB" id="A0AAD8BIK7"/>
<sequence length="96" mass="10778">MYQIEGKETNEETEVCYVPEAFVPVGPVTRISMSRTYQDKVGTLKISAGAYEGNWKLDNCLQKFSMSCTCGASHREFRCQENHQQSMCTAISLTLA</sequence>